<evidence type="ECO:0000256" key="5">
    <source>
        <dbReference type="ARBA" id="ARBA00022860"/>
    </source>
</evidence>
<dbReference type="EMBL" id="BLXT01007679">
    <property type="protein sequence ID" value="GFO41370.1"/>
    <property type="molecule type" value="Genomic_DNA"/>
</dbReference>
<dbReference type="GO" id="GO:0016607">
    <property type="term" value="C:nuclear speck"/>
    <property type="evidence" value="ECO:0007669"/>
    <property type="project" value="UniProtKB-SubCell"/>
</dbReference>
<dbReference type="PANTHER" id="PTHR10270:SF161">
    <property type="entry name" value="SEX-DETERMINING REGION Y PROTEIN"/>
    <property type="match status" value="1"/>
</dbReference>
<keyword evidence="5" id="KW-0112">Calmodulin-binding</keyword>
<evidence type="ECO:0000259" key="14">
    <source>
        <dbReference type="PROSITE" id="PS50118"/>
    </source>
</evidence>
<evidence type="ECO:0000256" key="9">
    <source>
        <dbReference type="ARBA" id="ARBA00023163"/>
    </source>
</evidence>
<dbReference type="Proteomes" id="UP000735302">
    <property type="component" value="Unassembled WGS sequence"/>
</dbReference>
<dbReference type="PROSITE" id="PS50118">
    <property type="entry name" value="HMG_BOX_2"/>
    <property type="match status" value="1"/>
</dbReference>
<dbReference type="GO" id="GO:0001228">
    <property type="term" value="F:DNA-binding transcription activator activity, RNA polymerase II-specific"/>
    <property type="evidence" value="ECO:0007669"/>
    <property type="project" value="TreeGrafter"/>
</dbReference>
<reference evidence="15 16" key="1">
    <citation type="journal article" date="2021" name="Elife">
        <title>Chloroplast acquisition without the gene transfer in kleptoplastic sea slugs, Plakobranchus ocellatus.</title>
        <authorList>
            <person name="Maeda T."/>
            <person name="Takahashi S."/>
            <person name="Yoshida T."/>
            <person name="Shimamura S."/>
            <person name="Takaki Y."/>
            <person name="Nagai Y."/>
            <person name="Toyoda A."/>
            <person name="Suzuki Y."/>
            <person name="Arimoto A."/>
            <person name="Ishii H."/>
            <person name="Satoh N."/>
            <person name="Nishiyama T."/>
            <person name="Hasebe M."/>
            <person name="Maruyama T."/>
            <person name="Minagawa J."/>
            <person name="Obokata J."/>
            <person name="Shigenobu S."/>
        </authorList>
    </citation>
    <scope>NUCLEOTIDE SEQUENCE [LARGE SCALE GENOMIC DNA]</scope>
</reference>
<dbReference type="InterPro" id="IPR009071">
    <property type="entry name" value="HMG_box_dom"/>
</dbReference>
<evidence type="ECO:0000256" key="7">
    <source>
        <dbReference type="ARBA" id="ARBA00023125"/>
    </source>
</evidence>
<dbReference type="AlphaFoldDB" id="A0AAV4DBP7"/>
<dbReference type="GO" id="GO:0000978">
    <property type="term" value="F:RNA polymerase II cis-regulatory region sequence-specific DNA binding"/>
    <property type="evidence" value="ECO:0007669"/>
    <property type="project" value="TreeGrafter"/>
</dbReference>
<feature type="DNA-binding region" description="HMG box" evidence="12">
    <location>
        <begin position="311"/>
        <end position="369"/>
    </location>
</feature>
<comment type="similarity">
    <text evidence="2">Belongs to the SRY family.</text>
</comment>
<name>A0AAV4DBP7_9GAST</name>
<comment type="caution">
    <text evidence="15">The sequence shown here is derived from an EMBL/GenBank/DDBJ whole genome shotgun (WGS) entry which is preliminary data.</text>
</comment>
<feature type="region of interest" description="Disordered" evidence="13">
    <location>
        <begin position="111"/>
        <end position="143"/>
    </location>
</feature>
<dbReference type="InterPro" id="IPR036910">
    <property type="entry name" value="HMG_box_dom_sf"/>
</dbReference>
<evidence type="ECO:0000256" key="12">
    <source>
        <dbReference type="PROSITE-ProRule" id="PRU00267"/>
    </source>
</evidence>
<dbReference type="Pfam" id="PF00505">
    <property type="entry name" value="HMG_box"/>
    <property type="match status" value="1"/>
</dbReference>
<evidence type="ECO:0000256" key="11">
    <source>
        <dbReference type="ARBA" id="ARBA00045821"/>
    </source>
</evidence>
<dbReference type="InterPro" id="IPR050140">
    <property type="entry name" value="SRY-related_HMG-box_TF-like"/>
</dbReference>
<keyword evidence="6" id="KW-0726">Sexual differentiation</keyword>
<evidence type="ECO:0000256" key="1">
    <source>
        <dbReference type="ARBA" id="ARBA00004324"/>
    </source>
</evidence>
<keyword evidence="9" id="KW-0804">Transcription</keyword>
<evidence type="ECO:0000256" key="3">
    <source>
        <dbReference type="ARBA" id="ARBA00019052"/>
    </source>
</evidence>
<sequence length="369" mass="41717">MGLSLNVKKPGCMVISKKSSNPKCNVFSKESFDVLLDGNADFDQSLFEFTSTTIDNKIMESPCEVKWLGSPEKSPTMLQGTTSIFGIQCDPHTPEDQTYDISHTEVVSPDKVIPTQKMEKSDKHRNKTLSQGQKSSHESSLPAEKIAGTLPNKIRSPCHKRVFNLSQVVPCASCSAKDFAFDDGKSEECMPSTRDDTQMVPLRLSKRKQSSPKRTPLYNISNLAQDIPVEFDESFKEAAHWIKKEISASEIQVQAETEIMLSASELHGLLKKEIIEWDENAAVTENVLEEECSKVLKETSGSLQSKLDLRKSSWMNGFMMYSRIHRKKFIQKHPGFHTAMISKLMGHAWRSMSSEEQRPYTYDLNQLRL</sequence>
<evidence type="ECO:0000313" key="15">
    <source>
        <dbReference type="EMBL" id="GFO41370.1"/>
    </source>
</evidence>
<dbReference type="PANTHER" id="PTHR10270">
    <property type="entry name" value="SOX TRANSCRIPTION FACTOR"/>
    <property type="match status" value="1"/>
</dbReference>
<comment type="function">
    <text evidence="11">Transcriptional regulator that controls a genetic switch in male development. It is necessary and sufficient for initiating male sex determination by directing the development of supporting cell precursors (pre-Sertoli cells) as Sertoli rather than granulosa cells. Involved in different aspects of gene regulation including promoter activation or repression. Binds to the DNA consensus sequence 5'-[AT]AACAA[AT]-3'. SRY HMG box recognizes DNA by partial intercalation in the minor groove and promotes DNA bending. Also involved in pre-mRNA splicing. In male adult brain involved in the maintenance of motor functions of dopaminergic neurons.</text>
</comment>
<keyword evidence="4" id="KW-0221">Differentiation</keyword>
<keyword evidence="7 12" id="KW-0238">DNA-binding</keyword>
<keyword evidence="12" id="KW-0539">Nucleus</keyword>
<organism evidence="15 16">
    <name type="scientific">Plakobranchus ocellatus</name>
    <dbReference type="NCBI Taxonomy" id="259542"/>
    <lineage>
        <taxon>Eukaryota</taxon>
        <taxon>Metazoa</taxon>
        <taxon>Spiralia</taxon>
        <taxon>Lophotrochozoa</taxon>
        <taxon>Mollusca</taxon>
        <taxon>Gastropoda</taxon>
        <taxon>Heterobranchia</taxon>
        <taxon>Euthyneura</taxon>
        <taxon>Panpulmonata</taxon>
        <taxon>Sacoglossa</taxon>
        <taxon>Placobranchoidea</taxon>
        <taxon>Plakobranchidae</taxon>
        <taxon>Plakobranchus</taxon>
    </lineage>
</organism>
<dbReference type="GO" id="GO:0007548">
    <property type="term" value="P:sex differentiation"/>
    <property type="evidence" value="ECO:0007669"/>
    <property type="project" value="UniProtKB-KW"/>
</dbReference>
<evidence type="ECO:0000256" key="10">
    <source>
        <dbReference type="ARBA" id="ARBA00032498"/>
    </source>
</evidence>
<evidence type="ECO:0000256" key="13">
    <source>
        <dbReference type="SAM" id="MobiDB-lite"/>
    </source>
</evidence>
<keyword evidence="8" id="KW-0010">Activator</keyword>
<protein>
    <recommendedName>
        <fullName evidence="3">Sex-determining region Y protein</fullName>
    </recommendedName>
    <alternativeName>
        <fullName evidence="10">Testis-determining factor</fullName>
    </alternativeName>
</protein>
<dbReference type="SUPFAM" id="SSF47095">
    <property type="entry name" value="HMG-box"/>
    <property type="match status" value="1"/>
</dbReference>
<dbReference type="GO" id="GO:0005516">
    <property type="term" value="F:calmodulin binding"/>
    <property type="evidence" value="ECO:0007669"/>
    <property type="project" value="UniProtKB-KW"/>
</dbReference>
<evidence type="ECO:0000256" key="8">
    <source>
        <dbReference type="ARBA" id="ARBA00023159"/>
    </source>
</evidence>
<dbReference type="Gene3D" id="1.10.30.10">
    <property type="entry name" value="High mobility group box domain"/>
    <property type="match status" value="1"/>
</dbReference>
<accession>A0AAV4DBP7</accession>
<gene>
    <name evidence="15" type="ORF">PoB_006787500</name>
</gene>
<feature type="domain" description="HMG box" evidence="14">
    <location>
        <begin position="311"/>
        <end position="369"/>
    </location>
</feature>
<proteinExistence type="inferred from homology"/>
<evidence type="ECO:0000313" key="16">
    <source>
        <dbReference type="Proteomes" id="UP000735302"/>
    </source>
</evidence>
<evidence type="ECO:0000256" key="6">
    <source>
        <dbReference type="ARBA" id="ARBA00022928"/>
    </source>
</evidence>
<evidence type="ECO:0000256" key="4">
    <source>
        <dbReference type="ARBA" id="ARBA00022782"/>
    </source>
</evidence>
<comment type="subcellular location">
    <subcellularLocation>
        <location evidence="1">Nucleus speckle</location>
    </subcellularLocation>
</comment>
<keyword evidence="16" id="KW-1185">Reference proteome</keyword>
<evidence type="ECO:0000256" key="2">
    <source>
        <dbReference type="ARBA" id="ARBA00005998"/>
    </source>
</evidence>
<dbReference type="GO" id="GO:0030154">
    <property type="term" value="P:cell differentiation"/>
    <property type="evidence" value="ECO:0007669"/>
    <property type="project" value="UniProtKB-KW"/>
</dbReference>